<dbReference type="GO" id="GO:0005737">
    <property type="term" value="C:cytoplasm"/>
    <property type="evidence" value="ECO:0007669"/>
    <property type="project" value="TreeGrafter"/>
</dbReference>
<dbReference type="Proteomes" id="UP000243579">
    <property type="component" value="Unassembled WGS sequence"/>
</dbReference>
<reference evidence="2 3" key="1">
    <citation type="journal article" date="2014" name="Genome Biol. Evol.">
        <title>The secreted proteins of Achlya hypogyna and Thraustotheca clavata identify the ancestral oomycete secretome and reveal gene acquisitions by horizontal gene transfer.</title>
        <authorList>
            <person name="Misner I."/>
            <person name="Blouin N."/>
            <person name="Leonard G."/>
            <person name="Richards T.A."/>
            <person name="Lane C.E."/>
        </authorList>
    </citation>
    <scope>NUCLEOTIDE SEQUENCE [LARGE SCALE GENOMIC DNA]</scope>
    <source>
        <strain evidence="2 3">ATCC 48635</strain>
    </source>
</reference>
<proteinExistence type="inferred from homology"/>
<dbReference type="SUPFAM" id="SSF56112">
    <property type="entry name" value="Protein kinase-like (PK-like)"/>
    <property type="match status" value="1"/>
</dbReference>
<accession>A0A1V9YSX6</accession>
<sequence>MANDIPEVSITVTSYLKAASTFERENDALRQQVVGALAKAVPGWTDVPLDDITVTHLSGAMTNVIFACEKPTAPHKRVLLRVYGAGTDAFFSRREETLVFQQLSDHNMGPLG</sequence>
<protein>
    <submittedName>
        <fullName evidence="2">Choline/ethanolamine kinase</fullName>
    </submittedName>
</protein>
<evidence type="ECO:0000313" key="3">
    <source>
        <dbReference type="Proteomes" id="UP000243579"/>
    </source>
</evidence>
<dbReference type="STRING" id="1202772.A0A1V9YSX6"/>
<dbReference type="GO" id="GO:0006646">
    <property type="term" value="P:phosphatidylethanolamine biosynthetic process"/>
    <property type="evidence" value="ECO:0007669"/>
    <property type="project" value="TreeGrafter"/>
</dbReference>
<comment type="caution">
    <text evidence="2">The sequence shown here is derived from an EMBL/GenBank/DDBJ whole genome shotgun (WGS) entry which is preliminary data.</text>
</comment>
<dbReference type="Gene3D" id="3.30.200.20">
    <property type="entry name" value="Phosphorylase Kinase, domain 1"/>
    <property type="match status" value="1"/>
</dbReference>
<comment type="similarity">
    <text evidence="1">Belongs to the choline/ethanolamine kinase family.</text>
</comment>
<evidence type="ECO:0000313" key="2">
    <source>
        <dbReference type="EMBL" id="OQR88929.1"/>
    </source>
</evidence>
<name>A0A1V9YSX6_ACHHY</name>
<keyword evidence="2" id="KW-0418">Kinase</keyword>
<evidence type="ECO:0000256" key="1">
    <source>
        <dbReference type="ARBA" id="ARBA00038211"/>
    </source>
</evidence>
<dbReference type="PANTHER" id="PTHR22603:SF93">
    <property type="entry name" value="RE24176P"/>
    <property type="match status" value="1"/>
</dbReference>
<dbReference type="Pfam" id="PF01633">
    <property type="entry name" value="Choline_kinase"/>
    <property type="match status" value="1"/>
</dbReference>
<keyword evidence="3" id="KW-1185">Reference proteome</keyword>
<organism evidence="2 3">
    <name type="scientific">Achlya hypogyna</name>
    <name type="common">Oomycete</name>
    <name type="synonym">Protoachlya hypogyna</name>
    <dbReference type="NCBI Taxonomy" id="1202772"/>
    <lineage>
        <taxon>Eukaryota</taxon>
        <taxon>Sar</taxon>
        <taxon>Stramenopiles</taxon>
        <taxon>Oomycota</taxon>
        <taxon>Saprolegniomycetes</taxon>
        <taxon>Saprolegniales</taxon>
        <taxon>Achlyaceae</taxon>
        <taxon>Achlya</taxon>
    </lineage>
</organism>
<dbReference type="OrthoDB" id="10267235at2759"/>
<dbReference type="InterPro" id="IPR011009">
    <property type="entry name" value="Kinase-like_dom_sf"/>
</dbReference>
<dbReference type="AlphaFoldDB" id="A0A1V9YSX6"/>
<dbReference type="EMBL" id="JNBR01001018">
    <property type="protein sequence ID" value="OQR88929.1"/>
    <property type="molecule type" value="Genomic_DNA"/>
</dbReference>
<keyword evidence="2" id="KW-0808">Transferase</keyword>
<dbReference type="PANTHER" id="PTHR22603">
    <property type="entry name" value="CHOLINE/ETHANOALAMINE KINASE"/>
    <property type="match status" value="1"/>
</dbReference>
<dbReference type="GO" id="GO:0004103">
    <property type="term" value="F:choline kinase activity"/>
    <property type="evidence" value="ECO:0007669"/>
    <property type="project" value="TreeGrafter"/>
</dbReference>
<gene>
    <name evidence="2" type="ORF">ACHHYP_06557</name>
</gene>
<dbReference type="GO" id="GO:0004305">
    <property type="term" value="F:ethanolamine kinase activity"/>
    <property type="evidence" value="ECO:0007669"/>
    <property type="project" value="TreeGrafter"/>
</dbReference>